<dbReference type="Proteomes" id="UP001165121">
    <property type="component" value="Unassembled WGS sequence"/>
</dbReference>
<evidence type="ECO:0000256" key="1">
    <source>
        <dbReference type="SAM" id="MobiDB-lite"/>
    </source>
</evidence>
<proteinExistence type="predicted"/>
<reference evidence="2" key="1">
    <citation type="submission" date="2023-04" db="EMBL/GenBank/DDBJ databases">
        <title>Phytophthora fragariaefolia NBRC 109709.</title>
        <authorList>
            <person name="Ichikawa N."/>
            <person name="Sato H."/>
            <person name="Tonouchi N."/>
        </authorList>
    </citation>
    <scope>NUCLEOTIDE SEQUENCE</scope>
    <source>
        <strain evidence="2">NBRC 109709</strain>
    </source>
</reference>
<sequence length="119" mass="12754">MTQRMSQSGMIVRLIRTPTDANDAPYAFGENGNPQLQANDPSAETGEAMSDEEPTGVAISDASATSESDVQTVFSPSGDQNRPLKTHYPLAAPSALNAPDPTTRTPHIVKFKKKKQPKT</sequence>
<keyword evidence="3" id="KW-1185">Reference proteome</keyword>
<feature type="compositionally biased region" description="Polar residues" evidence="1">
    <location>
        <begin position="32"/>
        <end position="42"/>
    </location>
</feature>
<name>A0A9W7D7L9_9STRA</name>
<feature type="compositionally biased region" description="Basic residues" evidence="1">
    <location>
        <begin position="107"/>
        <end position="119"/>
    </location>
</feature>
<comment type="caution">
    <text evidence="2">The sequence shown here is derived from an EMBL/GenBank/DDBJ whole genome shotgun (WGS) entry which is preliminary data.</text>
</comment>
<gene>
    <name evidence="2" type="ORF">Pfra01_002736900</name>
</gene>
<accession>A0A9W7D7L9</accession>
<dbReference type="EMBL" id="BSXT01006673">
    <property type="protein sequence ID" value="GMF62791.1"/>
    <property type="molecule type" value="Genomic_DNA"/>
</dbReference>
<evidence type="ECO:0000313" key="2">
    <source>
        <dbReference type="EMBL" id="GMF62791.1"/>
    </source>
</evidence>
<evidence type="ECO:0000313" key="3">
    <source>
        <dbReference type="Proteomes" id="UP001165121"/>
    </source>
</evidence>
<feature type="region of interest" description="Disordered" evidence="1">
    <location>
        <begin position="21"/>
        <end position="119"/>
    </location>
</feature>
<organism evidence="2 3">
    <name type="scientific">Phytophthora fragariaefolia</name>
    <dbReference type="NCBI Taxonomy" id="1490495"/>
    <lineage>
        <taxon>Eukaryota</taxon>
        <taxon>Sar</taxon>
        <taxon>Stramenopiles</taxon>
        <taxon>Oomycota</taxon>
        <taxon>Peronosporomycetes</taxon>
        <taxon>Peronosporales</taxon>
        <taxon>Peronosporaceae</taxon>
        <taxon>Phytophthora</taxon>
    </lineage>
</organism>
<dbReference type="AlphaFoldDB" id="A0A9W7D7L9"/>
<feature type="compositionally biased region" description="Polar residues" evidence="1">
    <location>
        <begin position="62"/>
        <end position="80"/>
    </location>
</feature>
<protein>
    <submittedName>
        <fullName evidence="2">Unnamed protein product</fullName>
    </submittedName>
</protein>